<dbReference type="RefSeq" id="WP_192023801.1">
    <property type="nucleotide sequence ID" value="NZ_JACYTN010000002.1"/>
</dbReference>
<protein>
    <recommendedName>
        <fullName evidence="4">Lipoprotein</fullName>
    </recommendedName>
</protein>
<name>A0ABR9AWL3_9BACL</name>
<feature type="signal peptide" evidence="1">
    <location>
        <begin position="1"/>
        <end position="17"/>
    </location>
</feature>
<feature type="chain" id="PRO_5047051554" description="Lipoprotein" evidence="1">
    <location>
        <begin position="18"/>
        <end position="182"/>
    </location>
</feature>
<evidence type="ECO:0000313" key="3">
    <source>
        <dbReference type="Proteomes" id="UP000634529"/>
    </source>
</evidence>
<dbReference type="Proteomes" id="UP000634529">
    <property type="component" value="Unassembled WGS sequence"/>
</dbReference>
<comment type="caution">
    <text evidence="2">The sequence shown here is derived from an EMBL/GenBank/DDBJ whole genome shotgun (WGS) entry which is preliminary data.</text>
</comment>
<dbReference type="PROSITE" id="PS51257">
    <property type="entry name" value="PROKAR_LIPOPROTEIN"/>
    <property type="match status" value="1"/>
</dbReference>
<evidence type="ECO:0008006" key="4">
    <source>
        <dbReference type="Google" id="ProtNLM"/>
    </source>
</evidence>
<dbReference type="EMBL" id="JACYTN010000002">
    <property type="protein sequence ID" value="MBD8497346.1"/>
    <property type="molecule type" value="Genomic_DNA"/>
</dbReference>
<keyword evidence="1" id="KW-0732">Signal</keyword>
<reference evidence="2 3" key="1">
    <citation type="submission" date="2020-09" db="EMBL/GenBank/DDBJ databases">
        <title>Paenibacillus sp. CAU 1523 isolated from sand of Haeundae Beach.</title>
        <authorList>
            <person name="Kim W."/>
        </authorList>
    </citation>
    <scope>NUCLEOTIDE SEQUENCE [LARGE SCALE GENOMIC DNA]</scope>
    <source>
        <strain evidence="2 3">CAU 1523</strain>
    </source>
</reference>
<keyword evidence="3" id="KW-1185">Reference proteome</keyword>
<proteinExistence type="predicted"/>
<organism evidence="2 3">
    <name type="scientific">Paenibacillus arenosi</name>
    <dbReference type="NCBI Taxonomy" id="2774142"/>
    <lineage>
        <taxon>Bacteria</taxon>
        <taxon>Bacillati</taxon>
        <taxon>Bacillota</taxon>
        <taxon>Bacilli</taxon>
        <taxon>Bacillales</taxon>
        <taxon>Paenibacillaceae</taxon>
        <taxon>Paenibacillus</taxon>
    </lineage>
</organism>
<sequence>MKNILFLFLIMITPVIAACSNETYTSASSDRVEVLFTTGNHSIPFATNSNSIKSAEKAIPTELFQSLIQDTSKTIPYIKLGEKIQIDLKNNAPRSSELKEYLLRNDGTLKYKEETAKTIDLAFQDGNGSFMLEENIASFLSSNTQDYEEGATLRGFHFVGEWDNRKEEFVFVVKTDATKKSS</sequence>
<accession>A0ABR9AWL3</accession>
<evidence type="ECO:0000256" key="1">
    <source>
        <dbReference type="SAM" id="SignalP"/>
    </source>
</evidence>
<gene>
    <name evidence="2" type="ORF">IFO66_03430</name>
</gene>
<evidence type="ECO:0000313" key="2">
    <source>
        <dbReference type="EMBL" id="MBD8497346.1"/>
    </source>
</evidence>